<evidence type="ECO:0000259" key="4">
    <source>
        <dbReference type="Pfam" id="PF20434"/>
    </source>
</evidence>
<dbReference type="PANTHER" id="PTHR48081">
    <property type="entry name" value="AB HYDROLASE SUPERFAMILY PROTEIN C4A8.06C"/>
    <property type="match status" value="1"/>
</dbReference>
<keyword evidence="3" id="KW-0812">Transmembrane</keyword>
<gene>
    <name evidence="5" type="ORF">AVDCRST_MAG05-463</name>
</gene>
<feature type="compositionally biased region" description="Basic and acidic residues" evidence="2">
    <location>
        <begin position="423"/>
        <end position="440"/>
    </location>
</feature>
<dbReference type="EMBL" id="CADCVM010000058">
    <property type="protein sequence ID" value="CAA9469891.1"/>
    <property type="molecule type" value="Genomic_DNA"/>
</dbReference>
<accession>A0A6J4RC63</accession>
<reference evidence="5" key="1">
    <citation type="submission" date="2020-02" db="EMBL/GenBank/DDBJ databases">
        <authorList>
            <person name="Meier V. D."/>
        </authorList>
    </citation>
    <scope>NUCLEOTIDE SEQUENCE</scope>
    <source>
        <strain evidence="5">AVDCRST_MAG05</strain>
    </source>
</reference>
<sequence length="486" mass="52365">MTSPELGTWKKWFAGAAALSWAALGLLWAQVIVLPSPLLPPPFLAEWLGEVPATTRPDRFVVMILKGKSLLLCAFALLGLLPAALAWRAGARGGSLVAALLCAGTVAISLIPMAQAQRVASAEGVTLSLPGYFAGPAPSSEHPPETATYARPGGEELKLDVWRPDDDSSGSPAAERGRPAVVVVHGGGWRSGTRGEFPEWNAWLADKGHVVFDIDYRLSASNWQEAPSDVACAVGWVKDNAERYGVDPGRVALMGRSAGGHLALLAAYTRGPAAPTPGCEAPGTRETEVAAVAAFYPPTDLARLSRQEYLGGIDRFLGGDPEAVPGRYRLLSPISRVGPGDPPTFLAHGGADEIVPPEESELLTGRLREAGVPHNLVELPWANHTFDFLWGGWGSQVTRYSLERFLEKHLETPEGAKLPPFKSPEKERGGKGTVEQERELGWPGGGPRDTIPDKGGPPRAGRPRRQQRRRRWTRPRSRRCGRCCRR</sequence>
<dbReference type="GO" id="GO:0016787">
    <property type="term" value="F:hydrolase activity"/>
    <property type="evidence" value="ECO:0007669"/>
    <property type="project" value="UniProtKB-KW"/>
</dbReference>
<dbReference type="PANTHER" id="PTHR48081:SF13">
    <property type="entry name" value="ALPHA_BETA HYDROLASE"/>
    <property type="match status" value="1"/>
</dbReference>
<dbReference type="SUPFAM" id="SSF53474">
    <property type="entry name" value="alpha/beta-Hydrolases"/>
    <property type="match status" value="1"/>
</dbReference>
<dbReference type="InterPro" id="IPR050300">
    <property type="entry name" value="GDXG_lipolytic_enzyme"/>
</dbReference>
<feature type="domain" description="BD-FAE-like" evidence="4">
    <location>
        <begin position="174"/>
        <end position="366"/>
    </location>
</feature>
<protein>
    <recommendedName>
        <fullName evidence="4">BD-FAE-like domain-containing protein</fullName>
    </recommendedName>
</protein>
<organism evidence="5">
    <name type="scientific">uncultured Rubrobacteraceae bacterium</name>
    <dbReference type="NCBI Taxonomy" id="349277"/>
    <lineage>
        <taxon>Bacteria</taxon>
        <taxon>Bacillati</taxon>
        <taxon>Actinomycetota</taxon>
        <taxon>Rubrobacteria</taxon>
        <taxon>Rubrobacterales</taxon>
        <taxon>Rubrobacteraceae</taxon>
        <taxon>environmental samples</taxon>
    </lineage>
</organism>
<name>A0A6J4RC63_9ACTN</name>
<keyword evidence="1" id="KW-0378">Hydrolase</keyword>
<keyword evidence="3" id="KW-1133">Transmembrane helix</keyword>
<dbReference type="Gene3D" id="3.40.50.1820">
    <property type="entry name" value="alpha/beta hydrolase"/>
    <property type="match status" value="1"/>
</dbReference>
<feature type="transmembrane region" description="Helical" evidence="3">
    <location>
        <begin position="69"/>
        <end position="87"/>
    </location>
</feature>
<feature type="region of interest" description="Disordered" evidence="2">
    <location>
        <begin position="414"/>
        <end position="486"/>
    </location>
</feature>
<evidence type="ECO:0000256" key="1">
    <source>
        <dbReference type="ARBA" id="ARBA00022801"/>
    </source>
</evidence>
<dbReference type="InterPro" id="IPR049492">
    <property type="entry name" value="BD-FAE-like_dom"/>
</dbReference>
<keyword evidence="3" id="KW-0472">Membrane</keyword>
<feature type="transmembrane region" description="Helical" evidence="3">
    <location>
        <begin position="94"/>
        <end position="114"/>
    </location>
</feature>
<evidence type="ECO:0000256" key="2">
    <source>
        <dbReference type="SAM" id="MobiDB-lite"/>
    </source>
</evidence>
<proteinExistence type="predicted"/>
<dbReference type="InterPro" id="IPR029058">
    <property type="entry name" value="AB_hydrolase_fold"/>
</dbReference>
<feature type="compositionally biased region" description="Basic residues" evidence="2">
    <location>
        <begin position="461"/>
        <end position="486"/>
    </location>
</feature>
<evidence type="ECO:0000313" key="5">
    <source>
        <dbReference type="EMBL" id="CAA9469891.1"/>
    </source>
</evidence>
<dbReference type="AlphaFoldDB" id="A0A6J4RC63"/>
<dbReference type="Pfam" id="PF20434">
    <property type="entry name" value="BD-FAE"/>
    <property type="match status" value="1"/>
</dbReference>
<evidence type="ECO:0000256" key="3">
    <source>
        <dbReference type="SAM" id="Phobius"/>
    </source>
</evidence>